<evidence type="ECO:0000256" key="7">
    <source>
        <dbReference type="ARBA" id="ARBA00022822"/>
    </source>
</evidence>
<dbReference type="InterPro" id="IPR045186">
    <property type="entry name" value="Indole-3-glycerol_P_synth"/>
</dbReference>
<dbReference type="InterPro" id="IPR013785">
    <property type="entry name" value="Aldolase_TIM"/>
</dbReference>
<dbReference type="InterPro" id="IPR013798">
    <property type="entry name" value="Indole-3-glycerol_P_synth_dom"/>
</dbReference>
<evidence type="ECO:0000256" key="2">
    <source>
        <dbReference type="ARBA" id="ARBA00004696"/>
    </source>
</evidence>
<evidence type="ECO:0000256" key="6">
    <source>
        <dbReference type="ARBA" id="ARBA00022793"/>
    </source>
</evidence>
<evidence type="ECO:0000256" key="10">
    <source>
        <dbReference type="HAMAP-Rule" id="MF_00134"/>
    </source>
</evidence>
<evidence type="ECO:0000313" key="13">
    <source>
        <dbReference type="Proteomes" id="UP000184066"/>
    </source>
</evidence>
<evidence type="ECO:0000256" key="3">
    <source>
        <dbReference type="ARBA" id="ARBA00012362"/>
    </source>
</evidence>
<dbReference type="EMBL" id="FRDL01000001">
    <property type="protein sequence ID" value="SHN50822.1"/>
    <property type="molecule type" value="Genomic_DNA"/>
</dbReference>
<dbReference type="NCBIfam" id="NF001373">
    <property type="entry name" value="PRK00278.1-6"/>
    <property type="match status" value="1"/>
</dbReference>
<dbReference type="InterPro" id="IPR001468">
    <property type="entry name" value="Indole-3-GlycerolPSynthase_CS"/>
</dbReference>
<comment type="catalytic activity">
    <reaction evidence="1 10">
        <text>1-(2-carboxyphenylamino)-1-deoxy-D-ribulose 5-phosphate + H(+) = (1S,2R)-1-C-(indol-3-yl)glycerol 3-phosphate + CO2 + H2O</text>
        <dbReference type="Rhea" id="RHEA:23476"/>
        <dbReference type="ChEBI" id="CHEBI:15377"/>
        <dbReference type="ChEBI" id="CHEBI:15378"/>
        <dbReference type="ChEBI" id="CHEBI:16526"/>
        <dbReference type="ChEBI" id="CHEBI:58613"/>
        <dbReference type="ChEBI" id="CHEBI:58866"/>
        <dbReference type="EC" id="4.1.1.48"/>
    </reaction>
</comment>
<dbReference type="NCBIfam" id="NF001377">
    <property type="entry name" value="PRK00278.2-4"/>
    <property type="match status" value="1"/>
</dbReference>
<dbReference type="SUPFAM" id="SSF51366">
    <property type="entry name" value="Ribulose-phoshate binding barrel"/>
    <property type="match status" value="1"/>
</dbReference>
<dbReference type="PANTHER" id="PTHR22854">
    <property type="entry name" value="TRYPTOPHAN BIOSYNTHESIS PROTEIN"/>
    <property type="match status" value="1"/>
</dbReference>
<keyword evidence="9 10" id="KW-0456">Lyase</keyword>
<dbReference type="Proteomes" id="UP000184066">
    <property type="component" value="Unassembled WGS sequence"/>
</dbReference>
<dbReference type="PANTHER" id="PTHR22854:SF2">
    <property type="entry name" value="INDOLE-3-GLYCEROL-PHOSPHATE SYNTHASE"/>
    <property type="match status" value="1"/>
</dbReference>
<evidence type="ECO:0000256" key="1">
    <source>
        <dbReference type="ARBA" id="ARBA00001633"/>
    </source>
</evidence>
<dbReference type="PROSITE" id="PS00614">
    <property type="entry name" value="IGPS"/>
    <property type="match status" value="1"/>
</dbReference>
<proteinExistence type="inferred from homology"/>
<evidence type="ECO:0000259" key="11">
    <source>
        <dbReference type="Pfam" id="PF00218"/>
    </source>
</evidence>
<dbReference type="RefSeq" id="WP_072745845.1">
    <property type="nucleotide sequence ID" value="NZ_FOHL01000002.1"/>
</dbReference>
<protein>
    <recommendedName>
        <fullName evidence="4 10">Indole-3-glycerol phosphate synthase</fullName>
        <shortName evidence="10">IGPS</shortName>
        <ecNumber evidence="3 10">4.1.1.48</ecNumber>
    </recommendedName>
</protein>
<dbReference type="CDD" id="cd00331">
    <property type="entry name" value="IGPS"/>
    <property type="match status" value="1"/>
</dbReference>
<keyword evidence="13" id="KW-1185">Reference proteome</keyword>
<keyword evidence="7 10" id="KW-0822">Tryptophan biosynthesis</keyword>
<gene>
    <name evidence="10" type="primary">trpC</name>
    <name evidence="12" type="ORF">SAMN05216200_101263</name>
</gene>
<dbReference type="EC" id="4.1.1.48" evidence="3 10"/>
<comment type="similarity">
    <text evidence="10">Belongs to the TrpC family.</text>
</comment>
<dbReference type="HAMAP" id="MF_00134_B">
    <property type="entry name" value="IGPS_B"/>
    <property type="match status" value="1"/>
</dbReference>
<feature type="domain" description="Indole-3-glycerol phosphate synthase" evidence="11">
    <location>
        <begin position="6"/>
        <end position="260"/>
    </location>
</feature>
<accession>A0A1M7RXP7</accession>
<keyword evidence="5 10" id="KW-0028">Amino-acid biosynthesis</keyword>
<reference evidence="12 13" key="1">
    <citation type="submission" date="2016-12" db="EMBL/GenBank/DDBJ databases">
        <authorList>
            <person name="Song W.-J."/>
            <person name="Kurnit D.M."/>
        </authorList>
    </citation>
    <scope>NUCLEOTIDE SEQUENCE [LARGE SCALE GENOMIC DNA]</scope>
    <source>
        <strain evidence="12 13">CGMCC 1.10808</strain>
    </source>
</reference>
<dbReference type="Gene3D" id="3.20.20.70">
    <property type="entry name" value="Aldolase class I"/>
    <property type="match status" value="1"/>
</dbReference>
<keyword evidence="8 10" id="KW-0057">Aromatic amino acid biosynthesis</keyword>
<name>A0A1M7RXP7_9RHOB</name>
<evidence type="ECO:0000313" key="12">
    <source>
        <dbReference type="EMBL" id="SHN50822.1"/>
    </source>
</evidence>
<dbReference type="OrthoDB" id="9804217at2"/>
<dbReference type="NCBIfam" id="NF001370">
    <property type="entry name" value="PRK00278.1-2"/>
    <property type="match status" value="1"/>
</dbReference>
<dbReference type="UniPathway" id="UPA00035">
    <property type="reaction ID" value="UER00043"/>
</dbReference>
<comment type="pathway">
    <text evidence="2 10">Amino-acid biosynthesis; L-tryptophan biosynthesis; L-tryptophan from chorismate: step 4/5.</text>
</comment>
<evidence type="ECO:0000256" key="5">
    <source>
        <dbReference type="ARBA" id="ARBA00022605"/>
    </source>
</evidence>
<dbReference type="GO" id="GO:0000162">
    <property type="term" value="P:L-tryptophan biosynthetic process"/>
    <property type="evidence" value="ECO:0007669"/>
    <property type="project" value="UniProtKB-UniRule"/>
</dbReference>
<evidence type="ECO:0000256" key="4">
    <source>
        <dbReference type="ARBA" id="ARBA00018080"/>
    </source>
</evidence>
<dbReference type="STRING" id="1189325.SAMN04488119_102255"/>
<organism evidence="12 13">
    <name type="scientific">Oceanicella actignis</name>
    <dbReference type="NCBI Taxonomy" id="1189325"/>
    <lineage>
        <taxon>Bacteria</taxon>
        <taxon>Pseudomonadati</taxon>
        <taxon>Pseudomonadota</taxon>
        <taxon>Alphaproteobacteria</taxon>
        <taxon>Rhodobacterales</taxon>
        <taxon>Paracoccaceae</taxon>
        <taxon>Oceanicella</taxon>
    </lineage>
</organism>
<evidence type="ECO:0000256" key="8">
    <source>
        <dbReference type="ARBA" id="ARBA00023141"/>
    </source>
</evidence>
<dbReference type="Pfam" id="PF00218">
    <property type="entry name" value="IGPS"/>
    <property type="match status" value="1"/>
</dbReference>
<keyword evidence="6 10" id="KW-0210">Decarboxylase</keyword>
<sequence>MTQTVLDRIKAYKLEEIAARKARTPLAAVEDMARAAPAPRGFAAALRRALAEGRYGLIAEVKKASPSKGLIRADFDPPALARAYERGGAACLSVLTDEPSFQGADAYLRAARAAVSLPALRKDFLYDPWQVAESRALGADCILIIMASVSDAQARELEDAALAWGMDALIEVHDEAELERALALRSPLIGVNNRDLRSFVTTLETTERLAPRIPAERIAVAESGLSSPADLARLARAGTRCFLIGESLMRQPDVEAATRAILADPLPAQDPQGAAR</sequence>
<dbReference type="GO" id="GO:0004640">
    <property type="term" value="F:phosphoribosylanthranilate isomerase activity"/>
    <property type="evidence" value="ECO:0007669"/>
    <property type="project" value="TreeGrafter"/>
</dbReference>
<dbReference type="AlphaFoldDB" id="A0A1M7RXP7"/>
<dbReference type="InterPro" id="IPR011060">
    <property type="entry name" value="RibuloseP-bd_barrel"/>
</dbReference>
<evidence type="ECO:0000256" key="9">
    <source>
        <dbReference type="ARBA" id="ARBA00023239"/>
    </source>
</evidence>
<dbReference type="FunFam" id="3.20.20.70:FF:000024">
    <property type="entry name" value="Indole-3-glycerol phosphate synthase"/>
    <property type="match status" value="1"/>
</dbReference>
<dbReference type="GO" id="GO:0004425">
    <property type="term" value="F:indole-3-glycerol-phosphate synthase activity"/>
    <property type="evidence" value="ECO:0007669"/>
    <property type="project" value="UniProtKB-UniRule"/>
</dbReference>